<sequence length="38" mass="4238">MLPEVERDGDAEKVDEEDEFDVMIDDRTVAVSPAVIVC</sequence>
<gene>
    <name evidence="1" type="ORF">A2U01_0002456</name>
</gene>
<reference evidence="1 2" key="1">
    <citation type="journal article" date="2018" name="Front. Plant Sci.">
        <title>Red Clover (Trifolium pratense) and Zigzag Clover (T. medium) - A Picture of Genomic Similarities and Differences.</title>
        <authorList>
            <person name="Dluhosova J."/>
            <person name="Istvanek J."/>
            <person name="Nedelnik J."/>
            <person name="Repkova J."/>
        </authorList>
    </citation>
    <scope>NUCLEOTIDE SEQUENCE [LARGE SCALE GENOMIC DNA]</scope>
    <source>
        <strain evidence="2">cv. 10/8</strain>
        <tissue evidence="1">Leaf</tissue>
    </source>
</reference>
<evidence type="ECO:0000313" key="1">
    <source>
        <dbReference type="EMBL" id="MCH81665.1"/>
    </source>
</evidence>
<accession>A0A392M336</accession>
<dbReference type="EMBL" id="LXQA010002611">
    <property type="protein sequence ID" value="MCH81665.1"/>
    <property type="molecule type" value="Genomic_DNA"/>
</dbReference>
<dbReference type="Proteomes" id="UP000265520">
    <property type="component" value="Unassembled WGS sequence"/>
</dbReference>
<proteinExistence type="predicted"/>
<dbReference type="AlphaFoldDB" id="A0A392M336"/>
<evidence type="ECO:0000313" key="2">
    <source>
        <dbReference type="Proteomes" id="UP000265520"/>
    </source>
</evidence>
<organism evidence="1 2">
    <name type="scientific">Trifolium medium</name>
    <dbReference type="NCBI Taxonomy" id="97028"/>
    <lineage>
        <taxon>Eukaryota</taxon>
        <taxon>Viridiplantae</taxon>
        <taxon>Streptophyta</taxon>
        <taxon>Embryophyta</taxon>
        <taxon>Tracheophyta</taxon>
        <taxon>Spermatophyta</taxon>
        <taxon>Magnoliopsida</taxon>
        <taxon>eudicotyledons</taxon>
        <taxon>Gunneridae</taxon>
        <taxon>Pentapetalae</taxon>
        <taxon>rosids</taxon>
        <taxon>fabids</taxon>
        <taxon>Fabales</taxon>
        <taxon>Fabaceae</taxon>
        <taxon>Papilionoideae</taxon>
        <taxon>50 kb inversion clade</taxon>
        <taxon>NPAAA clade</taxon>
        <taxon>Hologalegina</taxon>
        <taxon>IRL clade</taxon>
        <taxon>Trifolieae</taxon>
        <taxon>Trifolium</taxon>
    </lineage>
</organism>
<protein>
    <submittedName>
        <fullName evidence="1">Uncharacterized protein</fullName>
    </submittedName>
</protein>
<name>A0A392M336_9FABA</name>
<comment type="caution">
    <text evidence="1">The sequence shown here is derived from an EMBL/GenBank/DDBJ whole genome shotgun (WGS) entry which is preliminary data.</text>
</comment>
<keyword evidence="2" id="KW-1185">Reference proteome</keyword>